<dbReference type="InterPro" id="IPR007886">
    <property type="entry name" value="AlaDH/PNT_N"/>
</dbReference>
<dbReference type="EMBL" id="CP019699">
    <property type="protein sequence ID" value="AQS57444.1"/>
    <property type="molecule type" value="Genomic_DNA"/>
</dbReference>
<evidence type="ECO:0000259" key="10">
    <source>
        <dbReference type="SMART" id="SM01002"/>
    </source>
</evidence>
<dbReference type="RefSeq" id="WP_077721288.1">
    <property type="nucleotide sequence ID" value="NZ_CP019699.1"/>
</dbReference>
<dbReference type="GO" id="GO:0042853">
    <property type="term" value="P:L-alanine catabolic process"/>
    <property type="evidence" value="ECO:0007669"/>
    <property type="project" value="InterPro"/>
</dbReference>
<reference evidence="12 13" key="1">
    <citation type="journal article" date="2015" name="Int. J. Syst. Evol. Microbiol.">
        <title>Novibacillus thermophilus gen. nov., sp. nov., a Gram-staining-negative and moderately thermophilic member of the family Thermoactinomycetaceae.</title>
        <authorList>
            <person name="Yang G."/>
            <person name="Chen J."/>
            <person name="Zhou S."/>
        </authorList>
    </citation>
    <scope>NUCLEOTIDE SEQUENCE [LARGE SCALE GENOMIC DNA]</scope>
    <source>
        <strain evidence="12 13">SG-1</strain>
    </source>
</reference>
<dbReference type="SMART" id="SM01002">
    <property type="entry name" value="AlaDh_PNT_C"/>
    <property type="match status" value="1"/>
</dbReference>
<dbReference type="AlphaFoldDB" id="A0A1U9KBM4"/>
<keyword evidence="9" id="KW-0547">Nucleotide-binding</keyword>
<feature type="binding site" evidence="9">
    <location>
        <position position="133"/>
    </location>
    <ligand>
        <name>NAD(+)</name>
        <dbReference type="ChEBI" id="CHEBI:57540"/>
    </ligand>
</feature>
<evidence type="ECO:0000256" key="3">
    <source>
        <dbReference type="ARBA" id="ARBA00012897"/>
    </source>
</evidence>
<accession>A0A1U9KBM4</accession>
<dbReference type="InterPro" id="IPR008141">
    <property type="entry name" value="Ala_DH"/>
</dbReference>
<feature type="active site" description="Proton donor/acceptor" evidence="7">
    <location>
        <position position="269"/>
    </location>
</feature>
<evidence type="ECO:0000256" key="5">
    <source>
        <dbReference type="ARBA" id="ARBA00023027"/>
    </source>
</evidence>
<dbReference type="InterPro" id="IPR007698">
    <property type="entry name" value="AlaDH/PNT_NAD(H)-bd"/>
</dbReference>
<dbReference type="KEGG" id="ntr:B0W44_07240"/>
<evidence type="ECO:0000313" key="13">
    <source>
        <dbReference type="Proteomes" id="UP000188603"/>
    </source>
</evidence>
<feature type="binding site" evidence="9">
    <location>
        <begin position="238"/>
        <end position="239"/>
    </location>
    <ligand>
        <name>NAD(+)</name>
        <dbReference type="ChEBI" id="CHEBI:57540"/>
    </ligand>
</feature>
<feature type="binding site" evidence="9">
    <location>
        <begin position="266"/>
        <end position="269"/>
    </location>
    <ligand>
        <name>NAD(+)</name>
        <dbReference type="ChEBI" id="CHEBI:57540"/>
    </ligand>
</feature>
<comment type="catalytic activity">
    <reaction evidence="6">
        <text>L-alanine + NAD(+) + H2O = pyruvate + NH4(+) + NADH + H(+)</text>
        <dbReference type="Rhea" id="RHEA:18405"/>
        <dbReference type="ChEBI" id="CHEBI:15361"/>
        <dbReference type="ChEBI" id="CHEBI:15377"/>
        <dbReference type="ChEBI" id="CHEBI:15378"/>
        <dbReference type="ChEBI" id="CHEBI:28938"/>
        <dbReference type="ChEBI" id="CHEBI:57540"/>
        <dbReference type="ChEBI" id="CHEBI:57945"/>
        <dbReference type="ChEBI" id="CHEBI:57972"/>
        <dbReference type="EC" id="1.4.1.1"/>
    </reaction>
</comment>
<evidence type="ECO:0000256" key="8">
    <source>
        <dbReference type="PIRSR" id="PIRSR000183-2"/>
    </source>
</evidence>
<keyword evidence="4 6" id="KW-0560">Oxidoreductase</keyword>
<dbReference type="GO" id="GO:0005886">
    <property type="term" value="C:plasma membrane"/>
    <property type="evidence" value="ECO:0007669"/>
    <property type="project" value="TreeGrafter"/>
</dbReference>
<evidence type="ECO:0000256" key="7">
    <source>
        <dbReference type="PIRSR" id="PIRSR000183-1"/>
    </source>
</evidence>
<comment type="pathway">
    <text evidence="1">Amino-acid degradation; L-alanine degradation via dehydrogenase pathway; NH(3) and pyruvate from L-alanine: step 1/1.</text>
</comment>
<dbReference type="Gene3D" id="3.40.50.720">
    <property type="entry name" value="NAD(P)-binding Rossmann-like Domain"/>
    <property type="match status" value="2"/>
</dbReference>
<evidence type="ECO:0000256" key="6">
    <source>
        <dbReference type="PIRNR" id="PIRNR000183"/>
    </source>
</evidence>
<dbReference type="Pfam" id="PF05222">
    <property type="entry name" value="AlaDh_PNT_N"/>
    <property type="match status" value="1"/>
</dbReference>
<name>A0A1U9KBM4_9BACL</name>
<evidence type="ECO:0000313" key="12">
    <source>
        <dbReference type="EMBL" id="AQS57444.1"/>
    </source>
</evidence>
<dbReference type="STRING" id="1471761.B0W44_07240"/>
<feature type="domain" description="Alanine dehydrogenase/pyridine nucleotide transhydrogenase N-terminal" evidence="11">
    <location>
        <begin position="4"/>
        <end position="136"/>
    </location>
</feature>
<dbReference type="PANTHER" id="PTHR42795:SF1">
    <property type="entry name" value="ALANINE DEHYDROGENASE"/>
    <property type="match status" value="1"/>
</dbReference>
<dbReference type="Pfam" id="PF01262">
    <property type="entry name" value="AlaDh_PNT_C"/>
    <property type="match status" value="1"/>
</dbReference>
<dbReference type="PANTHER" id="PTHR42795">
    <property type="entry name" value="ALANINE DEHYDROGENASE"/>
    <property type="match status" value="1"/>
</dbReference>
<comment type="similarity">
    <text evidence="2 6">Belongs to the AlaDH/PNT family.</text>
</comment>
<keyword evidence="5 6" id="KW-0520">NAD</keyword>
<feature type="binding site" evidence="8">
    <location>
        <position position="15"/>
    </location>
    <ligand>
        <name>substrate</name>
    </ligand>
</feature>
<feature type="binding site" evidence="9">
    <location>
        <position position="202"/>
    </location>
    <ligand>
        <name>NAD(+)</name>
        <dbReference type="ChEBI" id="CHEBI:57540"/>
    </ligand>
</feature>
<dbReference type="NCBIfam" id="TIGR00518">
    <property type="entry name" value="alaDH"/>
    <property type="match status" value="1"/>
</dbReference>
<proteinExistence type="inferred from homology"/>
<dbReference type="GO" id="GO:0000286">
    <property type="term" value="F:alanine dehydrogenase activity"/>
    <property type="evidence" value="ECO:0007669"/>
    <property type="project" value="UniProtKB-UniRule"/>
</dbReference>
<keyword evidence="13" id="KW-1185">Reference proteome</keyword>
<feature type="binding site" evidence="8">
    <location>
        <position position="74"/>
    </location>
    <ligand>
        <name>substrate</name>
    </ligand>
</feature>
<dbReference type="OrthoDB" id="9804592at2"/>
<dbReference type="SMART" id="SM01003">
    <property type="entry name" value="AlaDh_PNT_N"/>
    <property type="match status" value="1"/>
</dbReference>
<protein>
    <recommendedName>
        <fullName evidence="3 6">Alanine dehydrogenase</fullName>
        <ecNumber evidence="3 6">1.4.1.1</ecNumber>
    </recommendedName>
</protein>
<evidence type="ECO:0000259" key="11">
    <source>
        <dbReference type="SMART" id="SM01003"/>
    </source>
</evidence>
<feature type="binding site" evidence="9">
    <location>
        <position position="279"/>
    </location>
    <ligand>
        <name>NAD(+)</name>
        <dbReference type="ChEBI" id="CHEBI:57540"/>
    </ligand>
</feature>
<sequence>MIVGVPKEIKNNENRVAITPAGVTEFVKAGHGVVVEKGAGEGSGFSDAAYREAGASIASVQEVWNQADMILKVKEPLESEYAYFREELIIFAYLHLAAAGNLAYELMKHNVHAIAYETIQLPDGSLPLLQPMSEVAGRLSVQIGAHYLEKHNGGRGVLLGGVPGVAQGNVVIVGGGVVGTNAAKMALGLRANVTVLENNPKRLRQLDDLFAGQVHVLMSNAYNIAAAVKEADLLIGAVLLPGAKAPQLVTEEMVRQMKRGSVIVDVAVDQGGCIATVDRVTTHDAPVYEKFGVLHYAVANIPGAVPYTSTLALTNATVPYALQIANKGLKRAMEENEPLQKGLNVSRGRVTNQTVAKSLGLDPHTMN</sequence>
<dbReference type="SUPFAM" id="SSF52283">
    <property type="entry name" value="Formate/glycerate dehydrogenase catalytic domain-like"/>
    <property type="match status" value="1"/>
</dbReference>
<evidence type="ECO:0000256" key="2">
    <source>
        <dbReference type="ARBA" id="ARBA00005689"/>
    </source>
</evidence>
<dbReference type="InterPro" id="IPR036291">
    <property type="entry name" value="NAD(P)-bd_dom_sf"/>
</dbReference>
<feature type="active site" description="Proton donor/acceptor" evidence="7">
    <location>
        <position position="95"/>
    </location>
</feature>
<dbReference type="Proteomes" id="UP000188603">
    <property type="component" value="Chromosome"/>
</dbReference>
<evidence type="ECO:0000256" key="1">
    <source>
        <dbReference type="ARBA" id="ARBA00005206"/>
    </source>
</evidence>
<dbReference type="GO" id="GO:0000166">
    <property type="term" value="F:nucleotide binding"/>
    <property type="evidence" value="ECO:0007669"/>
    <property type="project" value="UniProtKB-KW"/>
</dbReference>
<dbReference type="CDD" id="cd05305">
    <property type="entry name" value="L-AlaDH"/>
    <property type="match status" value="1"/>
</dbReference>
<evidence type="ECO:0000256" key="4">
    <source>
        <dbReference type="ARBA" id="ARBA00023002"/>
    </source>
</evidence>
<organism evidence="12 13">
    <name type="scientific">Novibacillus thermophilus</name>
    <dbReference type="NCBI Taxonomy" id="1471761"/>
    <lineage>
        <taxon>Bacteria</taxon>
        <taxon>Bacillati</taxon>
        <taxon>Bacillota</taxon>
        <taxon>Bacilli</taxon>
        <taxon>Bacillales</taxon>
        <taxon>Thermoactinomycetaceae</taxon>
        <taxon>Novibacillus</taxon>
    </lineage>
</organism>
<dbReference type="FunFam" id="3.40.50.720:FF:000049">
    <property type="entry name" value="Alanine dehydrogenase"/>
    <property type="match status" value="1"/>
</dbReference>
<dbReference type="SUPFAM" id="SSF51735">
    <property type="entry name" value="NAD(P)-binding Rossmann-fold domains"/>
    <property type="match status" value="1"/>
</dbReference>
<dbReference type="EC" id="1.4.1.1" evidence="3 6"/>
<evidence type="ECO:0000256" key="9">
    <source>
        <dbReference type="PIRSR" id="PIRSR000183-3"/>
    </source>
</evidence>
<feature type="domain" description="Alanine dehydrogenase/pyridine nucleotide transhydrogenase NAD(H)-binding" evidence="10">
    <location>
        <begin position="148"/>
        <end position="297"/>
    </location>
</feature>
<dbReference type="PIRSF" id="PIRSF000183">
    <property type="entry name" value="Alanine_dh"/>
    <property type="match status" value="1"/>
</dbReference>
<gene>
    <name evidence="12" type="ORF">B0W44_07240</name>
</gene>
<feature type="binding site" evidence="9">
    <location>
        <position position="219"/>
    </location>
    <ligand>
        <name>NAD(+)</name>
        <dbReference type="ChEBI" id="CHEBI:57540"/>
    </ligand>
</feature>